<comment type="caution">
    <text evidence="1">The sequence shown here is derived from an EMBL/GenBank/DDBJ whole genome shotgun (WGS) entry which is preliminary data.</text>
</comment>
<organism evidence="1 2">
    <name type="scientific">Billgrantia campisalis</name>
    <dbReference type="NCBI Taxonomy" id="74661"/>
    <lineage>
        <taxon>Bacteria</taxon>
        <taxon>Pseudomonadati</taxon>
        <taxon>Pseudomonadota</taxon>
        <taxon>Gammaproteobacteria</taxon>
        <taxon>Oceanospirillales</taxon>
        <taxon>Halomonadaceae</taxon>
        <taxon>Billgrantia</taxon>
    </lineage>
</organism>
<dbReference type="RefSeq" id="WP_238977900.1">
    <property type="nucleotide sequence ID" value="NZ_JABFUC010000010.1"/>
</dbReference>
<dbReference type="EMBL" id="JABFUC010000010">
    <property type="protein sequence ID" value="MCG6658756.1"/>
    <property type="molecule type" value="Genomic_DNA"/>
</dbReference>
<gene>
    <name evidence="1" type="ORF">HOP52_13430</name>
</gene>
<dbReference type="Proteomes" id="UP000814385">
    <property type="component" value="Unassembled WGS sequence"/>
</dbReference>
<protein>
    <submittedName>
        <fullName evidence="1">Uncharacterized protein</fullName>
    </submittedName>
</protein>
<accession>A0ABS9PAH8</accession>
<proteinExistence type="predicted"/>
<evidence type="ECO:0000313" key="1">
    <source>
        <dbReference type="EMBL" id="MCG6658756.1"/>
    </source>
</evidence>
<reference evidence="1 2" key="1">
    <citation type="submission" date="2020-05" db="EMBL/GenBank/DDBJ databases">
        <title>Comparative genomic analysis of denitrifying bacteria from Halomonas genus.</title>
        <authorList>
            <person name="Wang L."/>
            <person name="Shao Z."/>
        </authorList>
    </citation>
    <scope>NUCLEOTIDE SEQUENCE [LARGE SCALE GENOMIC DNA]</scope>
    <source>
        <strain evidence="1 2">A4</strain>
    </source>
</reference>
<evidence type="ECO:0000313" key="2">
    <source>
        <dbReference type="Proteomes" id="UP000814385"/>
    </source>
</evidence>
<keyword evidence="2" id="KW-1185">Reference proteome</keyword>
<name>A0ABS9PAH8_9GAMM</name>
<sequence length="77" mass="8574">MTEQFELEMSPLSQSITAGEKTIQVDIYRGDNGGWILEVIDESNSSLVWDDEFESDSAALDEVKRTIKADGFDSLIS</sequence>